<dbReference type="PANTHER" id="PTHR11908">
    <property type="entry name" value="XANTHINE DEHYDROGENASE"/>
    <property type="match status" value="1"/>
</dbReference>
<proteinExistence type="predicted"/>
<gene>
    <name evidence="2" type="ORF">ENM11_04970</name>
</gene>
<dbReference type="InterPro" id="IPR016208">
    <property type="entry name" value="Ald_Oxase/xanthine_DH-like"/>
</dbReference>
<dbReference type="InterPro" id="IPR046867">
    <property type="entry name" value="AldOxase/xan_DH_MoCoBD2"/>
</dbReference>
<dbReference type="AlphaFoldDB" id="A0A7C5QA18"/>
<dbReference type="GO" id="GO:0005506">
    <property type="term" value="F:iron ion binding"/>
    <property type="evidence" value="ECO:0007669"/>
    <property type="project" value="InterPro"/>
</dbReference>
<evidence type="ECO:0000259" key="1">
    <source>
        <dbReference type="SMART" id="SM01008"/>
    </source>
</evidence>
<reference evidence="2" key="1">
    <citation type="journal article" date="2020" name="mSystems">
        <title>Genome- and Community-Level Interaction Insights into Carbon Utilization and Element Cycling Functions of Hydrothermarchaeota in Hydrothermal Sediment.</title>
        <authorList>
            <person name="Zhou Z."/>
            <person name="Liu Y."/>
            <person name="Xu W."/>
            <person name="Pan J."/>
            <person name="Luo Z.H."/>
            <person name="Li M."/>
        </authorList>
    </citation>
    <scope>NUCLEOTIDE SEQUENCE [LARGE SCALE GENOMIC DNA]</scope>
    <source>
        <strain evidence="2">SpSt-1056</strain>
    </source>
</reference>
<name>A0A7C5QA18_CALS0</name>
<dbReference type="Pfam" id="PF20256">
    <property type="entry name" value="MoCoBD_2"/>
    <property type="match status" value="1"/>
</dbReference>
<dbReference type="InterPro" id="IPR000674">
    <property type="entry name" value="Ald_Oxase/Xan_DH_a/b"/>
</dbReference>
<dbReference type="Pfam" id="PF01315">
    <property type="entry name" value="Ald_Xan_dh_C"/>
    <property type="match status" value="1"/>
</dbReference>
<dbReference type="PANTHER" id="PTHR11908:SF157">
    <property type="entry name" value="XANTHINE DEHYDROGENASE SUBUNIT D-RELATED"/>
    <property type="match status" value="1"/>
</dbReference>
<protein>
    <submittedName>
        <fullName evidence="2">Aldehyde oxidase</fullName>
    </submittedName>
</protein>
<dbReference type="Pfam" id="PF02738">
    <property type="entry name" value="MoCoBD_1"/>
    <property type="match status" value="1"/>
</dbReference>
<dbReference type="SMART" id="SM01008">
    <property type="entry name" value="Ald_Xan_dh_C"/>
    <property type="match status" value="1"/>
</dbReference>
<dbReference type="Gene3D" id="3.90.1170.50">
    <property type="entry name" value="Aldehyde oxidase/xanthine dehydrogenase, a/b hammerhead"/>
    <property type="match status" value="1"/>
</dbReference>
<dbReference type="Gene3D" id="3.30.365.10">
    <property type="entry name" value="Aldehyde oxidase/xanthine dehydrogenase, molybdopterin binding domain"/>
    <property type="match status" value="4"/>
</dbReference>
<dbReference type="InterPro" id="IPR037165">
    <property type="entry name" value="AldOxase/xan_DH_Mopterin-bd_sf"/>
</dbReference>
<dbReference type="GO" id="GO:0016491">
    <property type="term" value="F:oxidoreductase activity"/>
    <property type="evidence" value="ECO:0007669"/>
    <property type="project" value="InterPro"/>
</dbReference>
<comment type="caution">
    <text evidence="2">The sequence shown here is derived from an EMBL/GenBank/DDBJ whole genome shotgun (WGS) entry which is preliminary data.</text>
</comment>
<feature type="domain" description="Aldehyde oxidase/xanthine dehydrogenase a/b hammerhead" evidence="1">
    <location>
        <begin position="35"/>
        <end position="141"/>
    </location>
</feature>
<dbReference type="SUPFAM" id="SSF54665">
    <property type="entry name" value="CO dehydrogenase molybdoprotein N-domain-like"/>
    <property type="match status" value="1"/>
</dbReference>
<dbReference type="InterPro" id="IPR036856">
    <property type="entry name" value="Ald_Oxase/Xan_DH_a/b_sf"/>
</dbReference>
<accession>A0A7C5QA18</accession>
<dbReference type="InterPro" id="IPR008274">
    <property type="entry name" value="AldOxase/xan_DH_MoCoBD1"/>
</dbReference>
<dbReference type="EMBL" id="DRWN01000033">
    <property type="protein sequence ID" value="HHK68490.1"/>
    <property type="molecule type" value="Genomic_DNA"/>
</dbReference>
<sequence length="776" mass="84311">MSEEIIQRFREILQAREFLVVGKKVARVDALDAVLGKPVYTADLIAEKPLFVKAVRSKLPHAYVKGIDFSKVEKKQSVRKIITHRDIPGVNDAGSLIPDRPLLAVDKVRHIGEAVALIVGDTVEDAEEAAELVDVYYEPLPVVSNPREAVKPDAPRVQDRDNVVTHFKIRKGDVEKGFRESDTVIERTYKTPFITGLPLETEIAYAYPDGDGRITCISSMQNLYDVYNKVLKILGLPAERLRVVQAATGGGFGPKSDETPIDVAAYACLATYFTGKPALSAFTRSEAMTVQCKRHAFEITNMVGASRNGRLLAWKSTLFEDTGAYISKGHLVIGRATFHCTGPYEVPNVWADGFCVLTNNTMAGSTRGFGAPQAHYAAEMTMNELAEELGLSPLEIRELNMLRSGSLTATSQKIEDDGLLQCYRRAVESSEWERKIRVFQEFNKNGSSYRKGIGIALLYHGNTLGPEGDDFATVLTRVERDGRVFVQTGLTEFGTGALTSLVLVTAETLGLPPRMIQLERPDTAAVPNSGPTVASRTTVIGGKAALDAALKIRAAVASVAARLLKTDAAKLDFREGFIWSSSGISLAWEEAVRQCYEEGVELKALGHYIAPPTRWDPETGQGAPYNQYTYGALVAEVTVDMETGFVKVDRMTAAYDVGRAINPLGLIAVYEGGSIMGLGYALLEEIVHDDGVVLNPNLHTFIIPTATEAPDKIDSIIVEVPGPMGVFGAKAMGEIPVVLPAAAIAGAVANATGVYIRELPLRPDRVLAALRQRKET</sequence>
<organism evidence="2">
    <name type="scientific">Caldiarchaeum subterraneum</name>
    <dbReference type="NCBI Taxonomy" id="311458"/>
    <lineage>
        <taxon>Archaea</taxon>
        <taxon>Nitrososphaerota</taxon>
        <taxon>Candidatus Caldarchaeales</taxon>
        <taxon>Candidatus Caldarchaeaceae</taxon>
        <taxon>Candidatus Caldarchaeum</taxon>
    </lineage>
</organism>
<evidence type="ECO:0000313" key="2">
    <source>
        <dbReference type="EMBL" id="HHK68490.1"/>
    </source>
</evidence>
<dbReference type="SUPFAM" id="SSF56003">
    <property type="entry name" value="Molybdenum cofactor-binding domain"/>
    <property type="match status" value="1"/>
</dbReference>